<comment type="caution">
    <text evidence="1">The sequence shown here is derived from an EMBL/GenBank/DDBJ whole genome shotgun (WGS) entry which is preliminary data.</text>
</comment>
<dbReference type="AlphaFoldDB" id="A0A813J314"/>
<dbReference type="Proteomes" id="UP000626109">
    <property type="component" value="Unassembled WGS sequence"/>
</dbReference>
<proteinExistence type="predicted"/>
<protein>
    <submittedName>
        <fullName evidence="1">Uncharacterized protein</fullName>
    </submittedName>
</protein>
<evidence type="ECO:0000313" key="2">
    <source>
        <dbReference type="Proteomes" id="UP000626109"/>
    </source>
</evidence>
<accession>A0A813J314</accession>
<name>A0A813J314_POLGL</name>
<sequence length="246" mass="27085">VGIFPATVTFPQAVVHHQPQQALVHHQLQQVQQVQQVPCPKLGPLSQTHMAEQAMHIPRSLPFGHTHRFHAKAAAMGMLSKDYRSFTKKQHKGGRLSIISESRVHFGGVMRYAVQFTDGELSNADGVGFIFSADCPCPRDIQKIVSVFVSRTGRICVRAHAQVERCAIRVKELELGDWLEVVTDLEQQTIDFTVWPVDGGRATTAKVGFGHMLSALRRQVPSVPQAVCGYLAVVMKNIGMSVTLGS</sequence>
<dbReference type="EMBL" id="CAJNNW010019114">
    <property type="protein sequence ID" value="CAE8663989.1"/>
    <property type="molecule type" value="Genomic_DNA"/>
</dbReference>
<organism evidence="1 2">
    <name type="scientific">Polarella glacialis</name>
    <name type="common">Dinoflagellate</name>
    <dbReference type="NCBI Taxonomy" id="89957"/>
    <lineage>
        <taxon>Eukaryota</taxon>
        <taxon>Sar</taxon>
        <taxon>Alveolata</taxon>
        <taxon>Dinophyceae</taxon>
        <taxon>Suessiales</taxon>
        <taxon>Suessiaceae</taxon>
        <taxon>Polarella</taxon>
    </lineage>
</organism>
<gene>
    <name evidence="1" type="ORF">PGLA2088_LOCUS15452</name>
</gene>
<evidence type="ECO:0000313" key="1">
    <source>
        <dbReference type="EMBL" id="CAE8663989.1"/>
    </source>
</evidence>
<reference evidence="1" key="1">
    <citation type="submission" date="2021-02" db="EMBL/GenBank/DDBJ databases">
        <authorList>
            <person name="Dougan E. K."/>
            <person name="Rhodes N."/>
            <person name="Thang M."/>
            <person name="Chan C."/>
        </authorList>
    </citation>
    <scope>NUCLEOTIDE SEQUENCE</scope>
</reference>
<feature type="non-terminal residue" evidence="1">
    <location>
        <position position="1"/>
    </location>
</feature>